<dbReference type="EMBL" id="JAGFBR010000007">
    <property type="protein sequence ID" value="KAH0464439.1"/>
    <property type="molecule type" value="Genomic_DNA"/>
</dbReference>
<dbReference type="InterPro" id="IPR001128">
    <property type="entry name" value="Cyt_P450"/>
</dbReference>
<dbReference type="PRINTS" id="PR00463">
    <property type="entry name" value="EP450I"/>
</dbReference>
<accession>A0AAV7H8K4</accession>
<comment type="cofactor">
    <cofactor evidence="7">
        <name>heme</name>
        <dbReference type="ChEBI" id="CHEBI:30413"/>
    </cofactor>
</comment>
<evidence type="ECO:0000256" key="1">
    <source>
        <dbReference type="ARBA" id="ARBA00010617"/>
    </source>
</evidence>
<reference evidence="8 9" key="1">
    <citation type="journal article" date="2021" name="Hortic Res">
        <title>Chromosome-scale assembly of the Dendrobium chrysotoxum genome enhances the understanding of orchid evolution.</title>
        <authorList>
            <person name="Zhang Y."/>
            <person name="Zhang G.Q."/>
            <person name="Zhang D."/>
            <person name="Liu X.D."/>
            <person name="Xu X.Y."/>
            <person name="Sun W.H."/>
            <person name="Yu X."/>
            <person name="Zhu X."/>
            <person name="Wang Z.W."/>
            <person name="Zhao X."/>
            <person name="Zhong W.Y."/>
            <person name="Chen H."/>
            <person name="Yin W.L."/>
            <person name="Huang T."/>
            <person name="Niu S.C."/>
            <person name="Liu Z.J."/>
        </authorList>
    </citation>
    <scope>NUCLEOTIDE SEQUENCE [LARGE SCALE GENOMIC DNA]</scope>
    <source>
        <strain evidence="8">Lindl</strain>
    </source>
</reference>
<evidence type="ECO:0000313" key="8">
    <source>
        <dbReference type="EMBL" id="KAH0464439.1"/>
    </source>
</evidence>
<evidence type="ECO:0000313" key="9">
    <source>
        <dbReference type="Proteomes" id="UP000775213"/>
    </source>
</evidence>
<feature type="binding site" description="axial binding residue" evidence="7">
    <location>
        <position position="164"/>
    </location>
    <ligand>
        <name>heme</name>
        <dbReference type="ChEBI" id="CHEBI:30413"/>
    </ligand>
    <ligandPart>
        <name>Fe</name>
        <dbReference type="ChEBI" id="CHEBI:18248"/>
    </ligandPart>
</feature>
<evidence type="ECO:0000256" key="4">
    <source>
        <dbReference type="ARBA" id="ARBA00023002"/>
    </source>
</evidence>
<dbReference type="PRINTS" id="PR00385">
    <property type="entry name" value="P450"/>
</dbReference>
<organism evidence="8 9">
    <name type="scientific">Dendrobium chrysotoxum</name>
    <name type="common">Orchid</name>
    <dbReference type="NCBI Taxonomy" id="161865"/>
    <lineage>
        <taxon>Eukaryota</taxon>
        <taxon>Viridiplantae</taxon>
        <taxon>Streptophyta</taxon>
        <taxon>Embryophyta</taxon>
        <taxon>Tracheophyta</taxon>
        <taxon>Spermatophyta</taxon>
        <taxon>Magnoliopsida</taxon>
        <taxon>Liliopsida</taxon>
        <taxon>Asparagales</taxon>
        <taxon>Orchidaceae</taxon>
        <taxon>Epidendroideae</taxon>
        <taxon>Malaxideae</taxon>
        <taxon>Dendrobiinae</taxon>
        <taxon>Dendrobium</taxon>
    </lineage>
</organism>
<dbReference type="InterPro" id="IPR052306">
    <property type="entry name" value="CYP450_71D"/>
</dbReference>
<comment type="similarity">
    <text evidence="1">Belongs to the cytochrome P450 family.</text>
</comment>
<keyword evidence="3 7" id="KW-0479">Metal-binding</keyword>
<proteinExistence type="inferred from homology"/>
<dbReference type="PANTHER" id="PTHR47953:SF5">
    <property type="entry name" value="CYTOCHROME P450 71AV8-LIKE"/>
    <property type="match status" value="1"/>
</dbReference>
<dbReference type="InterPro" id="IPR002401">
    <property type="entry name" value="Cyt_P450_E_grp-I"/>
</dbReference>
<evidence type="ECO:0008006" key="10">
    <source>
        <dbReference type="Google" id="ProtNLM"/>
    </source>
</evidence>
<sequence length="238" mass="27658">MRSGEMHLSLTIENVKDFILDLFLAGTDTLSTTLVWAMTELIRHRNVMQNAQLEVRKDLNGKIRIEEGDIHKLPYIYQVIKENLRLHPLSPLLVPRLCCETVELVSYTMPVENWVEINVWAMMRGPKYLEDPEIFLPKRFEKKAIDFGLANFEFIPFGGGRRICLSKSFALASMDLWLAQLLFYFDWELLGERIYPKRIMTSLCASIVIGGNSDWRLGGLNHHRLGFEDIKGFLRIFH</sequence>
<keyword evidence="4" id="KW-0560">Oxidoreductase</keyword>
<dbReference type="GO" id="GO:0005506">
    <property type="term" value="F:iron ion binding"/>
    <property type="evidence" value="ECO:0007669"/>
    <property type="project" value="InterPro"/>
</dbReference>
<dbReference type="Proteomes" id="UP000775213">
    <property type="component" value="Unassembled WGS sequence"/>
</dbReference>
<protein>
    <recommendedName>
        <fullName evidence="10">Cytochrome P450</fullName>
    </recommendedName>
</protein>
<dbReference type="AlphaFoldDB" id="A0AAV7H8K4"/>
<name>A0AAV7H8K4_DENCH</name>
<dbReference type="GO" id="GO:0004497">
    <property type="term" value="F:monooxygenase activity"/>
    <property type="evidence" value="ECO:0007669"/>
    <property type="project" value="UniProtKB-KW"/>
</dbReference>
<keyword evidence="9" id="KW-1185">Reference proteome</keyword>
<evidence type="ECO:0000256" key="2">
    <source>
        <dbReference type="ARBA" id="ARBA00022617"/>
    </source>
</evidence>
<evidence type="ECO:0000256" key="5">
    <source>
        <dbReference type="ARBA" id="ARBA00023004"/>
    </source>
</evidence>
<dbReference type="Gene3D" id="1.10.630.10">
    <property type="entry name" value="Cytochrome P450"/>
    <property type="match status" value="1"/>
</dbReference>
<dbReference type="InterPro" id="IPR036396">
    <property type="entry name" value="Cyt_P450_sf"/>
</dbReference>
<gene>
    <name evidence="8" type="ORF">IEQ34_007225</name>
</gene>
<dbReference type="SUPFAM" id="SSF48264">
    <property type="entry name" value="Cytochrome P450"/>
    <property type="match status" value="1"/>
</dbReference>
<evidence type="ECO:0000256" key="7">
    <source>
        <dbReference type="PIRSR" id="PIRSR602401-1"/>
    </source>
</evidence>
<dbReference type="GO" id="GO:0020037">
    <property type="term" value="F:heme binding"/>
    <property type="evidence" value="ECO:0007669"/>
    <property type="project" value="InterPro"/>
</dbReference>
<keyword evidence="2 7" id="KW-0349">Heme</keyword>
<dbReference type="PANTHER" id="PTHR47953">
    <property type="entry name" value="OS08G0105600 PROTEIN"/>
    <property type="match status" value="1"/>
</dbReference>
<dbReference type="Pfam" id="PF00067">
    <property type="entry name" value="p450"/>
    <property type="match status" value="1"/>
</dbReference>
<keyword evidence="6" id="KW-0503">Monooxygenase</keyword>
<comment type="caution">
    <text evidence="8">The sequence shown here is derived from an EMBL/GenBank/DDBJ whole genome shotgun (WGS) entry which is preliminary data.</text>
</comment>
<dbReference type="GO" id="GO:0016705">
    <property type="term" value="F:oxidoreductase activity, acting on paired donors, with incorporation or reduction of molecular oxygen"/>
    <property type="evidence" value="ECO:0007669"/>
    <property type="project" value="InterPro"/>
</dbReference>
<keyword evidence="5 7" id="KW-0408">Iron</keyword>
<evidence type="ECO:0000256" key="3">
    <source>
        <dbReference type="ARBA" id="ARBA00022723"/>
    </source>
</evidence>
<evidence type="ECO:0000256" key="6">
    <source>
        <dbReference type="ARBA" id="ARBA00023033"/>
    </source>
</evidence>